<feature type="signal peptide" evidence="1">
    <location>
        <begin position="1"/>
        <end position="22"/>
    </location>
</feature>
<gene>
    <name evidence="2" type="ORF">DLD99_06950</name>
</gene>
<evidence type="ECO:0000313" key="3">
    <source>
        <dbReference type="Proteomes" id="UP000253720"/>
    </source>
</evidence>
<evidence type="ECO:0000256" key="1">
    <source>
        <dbReference type="SAM" id="SignalP"/>
    </source>
</evidence>
<dbReference type="EMBL" id="CP029608">
    <property type="protein sequence ID" value="AXI64406.1"/>
    <property type="molecule type" value="Genomic_DNA"/>
</dbReference>
<organism evidence="2 3">
    <name type="scientific">Pseudomonas kribbensis</name>
    <dbReference type="NCBI Taxonomy" id="1628086"/>
    <lineage>
        <taxon>Bacteria</taxon>
        <taxon>Pseudomonadati</taxon>
        <taxon>Pseudomonadota</taxon>
        <taxon>Gammaproteobacteria</taxon>
        <taxon>Pseudomonadales</taxon>
        <taxon>Pseudomonadaceae</taxon>
        <taxon>Pseudomonas</taxon>
    </lineage>
</organism>
<proteinExistence type="predicted"/>
<evidence type="ECO:0008006" key="4">
    <source>
        <dbReference type="Google" id="ProtNLM"/>
    </source>
</evidence>
<feature type="chain" id="PRO_5016782409" description="AMIN domain-containing protein" evidence="1">
    <location>
        <begin position="23"/>
        <end position="119"/>
    </location>
</feature>
<keyword evidence="1" id="KW-0732">Signal</keyword>
<dbReference type="Proteomes" id="UP000253720">
    <property type="component" value="Chromosome"/>
</dbReference>
<sequence length="119" mass="12918">MKGSGRVLLAVLAMMAAWPSMAAEIAFSSEADFSEISLELKRIDDPNPHVVELSVTLSPDAQHRLQRVTTEAIHQRLQLSINGVQVSSATIQSVIKGPSLRIAVPREVASKLLPTLLEH</sequence>
<dbReference type="AlphaFoldDB" id="A0A345RYP0"/>
<reference evidence="2 3" key="1">
    <citation type="submission" date="2018-05" db="EMBL/GenBank/DDBJ databases">
        <title>Complete genome sequence of Pseudomonas kribbensis 46-2(T).</title>
        <authorList>
            <person name="Jeong H."/>
            <person name="Lee S.-G."/>
            <person name="Rha E."/>
            <person name="Kim H."/>
        </authorList>
    </citation>
    <scope>NUCLEOTIDE SEQUENCE [LARGE SCALE GENOMIC DNA]</scope>
    <source>
        <strain evidence="2 3">46-2</strain>
    </source>
</reference>
<accession>A0A345RYP0</accession>
<keyword evidence="3" id="KW-1185">Reference proteome</keyword>
<dbReference type="RefSeq" id="WP_114886612.1">
    <property type="nucleotide sequence ID" value="NZ_CP029608.1"/>
</dbReference>
<dbReference type="KEGG" id="pke:DLD99_06950"/>
<name>A0A345RYP0_9PSED</name>
<protein>
    <recommendedName>
        <fullName evidence="4">AMIN domain-containing protein</fullName>
    </recommendedName>
</protein>
<evidence type="ECO:0000313" key="2">
    <source>
        <dbReference type="EMBL" id="AXI64406.1"/>
    </source>
</evidence>